<dbReference type="Gene3D" id="1.10.510.10">
    <property type="entry name" value="Transferase(Phosphotransferase) domain 1"/>
    <property type="match status" value="1"/>
</dbReference>
<dbReference type="SMART" id="SM00248">
    <property type="entry name" value="ANK"/>
    <property type="match status" value="2"/>
</dbReference>
<dbReference type="InterPro" id="IPR051681">
    <property type="entry name" value="Ser/Thr_Kinases-Pseudokinases"/>
</dbReference>
<organism evidence="10 11">
    <name type="scientific">Vigna mungo</name>
    <name type="common">Black gram</name>
    <name type="synonym">Phaseolus mungo</name>
    <dbReference type="NCBI Taxonomy" id="3915"/>
    <lineage>
        <taxon>Eukaryota</taxon>
        <taxon>Viridiplantae</taxon>
        <taxon>Streptophyta</taxon>
        <taxon>Embryophyta</taxon>
        <taxon>Tracheophyta</taxon>
        <taxon>Spermatophyta</taxon>
        <taxon>Magnoliopsida</taxon>
        <taxon>eudicotyledons</taxon>
        <taxon>Gunneridae</taxon>
        <taxon>Pentapetalae</taxon>
        <taxon>rosids</taxon>
        <taxon>fabids</taxon>
        <taxon>Fabales</taxon>
        <taxon>Fabaceae</taxon>
        <taxon>Papilionoideae</taxon>
        <taxon>50 kb inversion clade</taxon>
        <taxon>NPAAA clade</taxon>
        <taxon>indigoferoid/millettioid clade</taxon>
        <taxon>Phaseoleae</taxon>
        <taxon>Vigna</taxon>
    </lineage>
</organism>
<evidence type="ECO:0000256" key="4">
    <source>
        <dbReference type="ARBA" id="ARBA00022741"/>
    </source>
</evidence>
<keyword evidence="6" id="KW-0067">ATP-binding</keyword>
<dbReference type="PIRSF" id="PIRSF000654">
    <property type="entry name" value="Integrin-linked_kinase"/>
    <property type="match status" value="1"/>
</dbReference>
<evidence type="ECO:0000259" key="9">
    <source>
        <dbReference type="PROSITE" id="PS50011"/>
    </source>
</evidence>
<dbReference type="InterPro" id="IPR036770">
    <property type="entry name" value="Ankyrin_rpt-contain_sf"/>
</dbReference>
<dbReference type="GO" id="GO:0005886">
    <property type="term" value="C:plasma membrane"/>
    <property type="evidence" value="ECO:0007669"/>
    <property type="project" value="UniProtKB-SubCell"/>
</dbReference>
<feature type="region of interest" description="Disordered" evidence="8">
    <location>
        <begin position="1"/>
        <end position="27"/>
    </location>
</feature>
<gene>
    <name evidence="10" type="ORF">V8G54_003891</name>
</gene>
<dbReference type="SUPFAM" id="SSF56112">
    <property type="entry name" value="Protein kinase-like (PK-like)"/>
    <property type="match status" value="1"/>
</dbReference>
<dbReference type="PROSITE" id="PS50297">
    <property type="entry name" value="ANK_REP_REGION"/>
    <property type="match status" value="1"/>
</dbReference>
<evidence type="ECO:0000313" key="11">
    <source>
        <dbReference type="Proteomes" id="UP001374535"/>
    </source>
</evidence>
<evidence type="ECO:0000313" key="10">
    <source>
        <dbReference type="EMBL" id="WVZ25347.1"/>
    </source>
</evidence>
<keyword evidence="11" id="KW-1185">Reference proteome</keyword>
<dbReference type="PANTHER" id="PTHR44329">
    <property type="entry name" value="SERINE/THREONINE-PROTEIN KINASE TNNI3K-RELATED"/>
    <property type="match status" value="1"/>
</dbReference>
<feature type="repeat" description="ANK" evidence="7">
    <location>
        <begin position="208"/>
        <end position="240"/>
    </location>
</feature>
<dbReference type="InterPro" id="IPR002110">
    <property type="entry name" value="Ankyrin_rpt"/>
</dbReference>
<keyword evidence="5" id="KW-0418">Kinase</keyword>
<dbReference type="AlphaFoldDB" id="A0AAQ3PCU1"/>
<dbReference type="Proteomes" id="UP001374535">
    <property type="component" value="Chromosome 1"/>
</dbReference>
<evidence type="ECO:0000256" key="6">
    <source>
        <dbReference type="ARBA" id="ARBA00022840"/>
    </source>
</evidence>
<evidence type="ECO:0000256" key="3">
    <source>
        <dbReference type="ARBA" id="ARBA00022679"/>
    </source>
</evidence>
<feature type="compositionally biased region" description="Basic and acidic residues" evidence="8">
    <location>
        <begin position="11"/>
        <end position="27"/>
    </location>
</feature>
<accession>A0AAQ3PCU1</accession>
<comment type="subcellular location">
    <subcellularLocation>
        <location evidence="1">Cell membrane</location>
        <topology evidence="1">Peripheral membrane protein</topology>
        <orientation evidence="1">Cytoplasmic side</orientation>
    </subcellularLocation>
</comment>
<dbReference type="InterPro" id="IPR011009">
    <property type="entry name" value="Kinase-like_dom_sf"/>
</dbReference>
<dbReference type="InterPro" id="IPR000719">
    <property type="entry name" value="Prot_kinase_dom"/>
</dbReference>
<keyword evidence="4" id="KW-0547">Nucleotide-binding</keyword>
<evidence type="ECO:0000256" key="7">
    <source>
        <dbReference type="PROSITE-ProRule" id="PRU00023"/>
    </source>
</evidence>
<evidence type="ECO:0000256" key="8">
    <source>
        <dbReference type="SAM" id="MobiDB-lite"/>
    </source>
</evidence>
<dbReference type="GO" id="GO:0004674">
    <property type="term" value="F:protein serine/threonine kinase activity"/>
    <property type="evidence" value="ECO:0007669"/>
    <property type="project" value="TreeGrafter"/>
</dbReference>
<dbReference type="InterPro" id="IPR008271">
    <property type="entry name" value="Ser/Thr_kinase_AS"/>
</dbReference>
<dbReference type="FunFam" id="1.25.40.20:FF:000211">
    <property type="entry name" value="Integrin-linked protein kinase 1"/>
    <property type="match status" value="1"/>
</dbReference>
<feature type="region of interest" description="Disordered" evidence="8">
    <location>
        <begin position="142"/>
        <end position="165"/>
    </location>
</feature>
<feature type="domain" description="Protein kinase" evidence="9">
    <location>
        <begin position="292"/>
        <end position="613"/>
    </location>
</feature>
<dbReference type="SUPFAM" id="SSF48403">
    <property type="entry name" value="Ankyrin repeat"/>
    <property type="match status" value="1"/>
</dbReference>
<dbReference type="Pfam" id="PF12796">
    <property type="entry name" value="Ank_2"/>
    <property type="match status" value="1"/>
</dbReference>
<dbReference type="FunFam" id="3.30.200.20:FF:000180">
    <property type="entry name" value="serine/threonine-protein kinase STY46-like"/>
    <property type="match status" value="2"/>
</dbReference>
<evidence type="ECO:0000256" key="1">
    <source>
        <dbReference type="ARBA" id="ARBA00004413"/>
    </source>
</evidence>
<name>A0AAQ3PCU1_VIGMU</name>
<protein>
    <recommendedName>
        <fullName evidence="9">Protein kinase domain-containing protein</fullName>
    </recommendedName>
</protein>
<keyword evidence="3" id="KW-0808">Transferase</keyword>
<dbReference type="InterPro" id="IPR001245">
    <property type="entry name" value="Ser-Thr/Tyr_kinase_cat_dom"/>
</dbReference>
<evidence type="ECO:0000256" key="5">
    <source>
        <dbReference type="ARBA" id="ARBA00022777"/>
    </source>
</evidence>
<feature type="compositionally biased region" description="Basic and acidic residues" evidence="8">
    <location>
        <begin position="156"/>
        <end position="165"/>
    </location>
</feature>
<dbReference type="GO" id="GO:0005524">
    <property type="term" value="F:ATP binding"/>
    <property type="evidence" value="ECO:0007669"/>
    <property type="project" value="UniProtKB-KW"/>
</dbReference>
<dbReference type="PROSITE" id="PS50088">
    <property type="entry name" value="ANK_REPEAT"/>
    <property type="match status" value="1"/>
</dbReference>
<keyword evidence="7" id="KW-0040">ANK repeat</keyword>
<dbReference type="PROSITE" id="PS00108">
    <property type="entry name" value="PROTEIN_KINASE_ST"/>
    <property type="match status" value="1"/>
</dbReference>
<dbReference type="EMBL" id="CP144700">
    <property type="protein sequence ID" value="WVZ25347.1"/>
    <property type="molecule type" value="Genomic_DNA"/>
</dbReference>
<feature type="compositionally biased region" description="Polar residues" evidence="8">
    <location>
        <begin position="144"/>
        <end position="154"/>
    </location>
</feature>
<comment type="similarity">
    <text evidence="2">Belongs to the protein kinase superfamily. TKL Ser/Thr protein kinase family.</text>
</comment>
<reference evidence="10 11" key="1">
    <citation type="journal article" date="2023" name="Life. Sci Alliance">
        <title>Evolutionary insights into 3D genome organization and epigenetic landscape of Vigna mungo.</title>
        <authorList>
            <person name="Junaid A."/>
            <person name="Singh B."/>
            <person name="Bhatia S."/>
        </authorList>
    </citation>
    <scope>NUCLEOTIDE SEQUENCE [LARGE SCALE GENOMIC DNA]</scope>
    <source>
        <strain evidence="10">Urdbean</strain>
    </source>
</reference>
<dbReference type="Pfam" id="PF07714">
    <property type="entry name" value="PK_Tyr_Ser-Thr"/>
    <property type="match status" value="1"/>
</dbReference>
<proteinExistence type="inferred from homology"/>
<dbReference type="Gene3D" id="3.30.200.20">
    <property type="entry name" value="Phosphorylase Kinase, domain 1"/>
    <property type="match status" value="1"/>
</dbReference>
<evidence type="ECO:0000256" key="2">
    <source>
        <dbReference type="ARBA" id="ARBA00005843"/>
    </source>
</evidence>
<feature type="non-terminal residue" evidence="10">
    <location>
        <position position="1"/>
    </location>
</feature>
<sequence>MKPTPTGGECRQSHDLIRRDEKGKEKVRDRDNHGFILLKWKRVSDERMEDESKNKNKEILLLISWLLFSLARSASFYSVRILSNTVIKAAEAFVVRNPSAAAMENIAAQLKRGISRQLSSGSLRKSLSRQFTRQASLDPRRNNQRFSFGRQSSLDPIRRSPEHDQAELTVPENLDSTMQLLFMACRGDVKGVEDLLNEGIDVNSIDLDGRTALHIAACEGHAEVARLLLTRKANIDARDRWGSTAAADAKYYGNTEIYYMLKARGAKVPKTRKTPMTVANPREVPEYELNPLELQVRKSDGISKGTYQVAKWNGTKVAVKILDKDSYTDPDTMLFNVVWLSSCLTAYVTTFHFEFWSRRWPELVNAFKHELTLLERVRHPNLVQFVGAVTQNVPMMIVREYHAKGDLASYLQKKGRLSPSKVLRFALDVARQLSKFTVGMNYLHECKPEPIIHCDLKPKNILLDNGGQLKIGGFGTARFSLISADQAKLVQPDPNIDLSSLYVAPEIYKDEVFDRSVDAYSFGLIIYETFLELRSRVDAQKDVRGYASLPSQALGGGSATNVLRGEKTDNQDQNKTLSSGFERVSLLIEECWDPTPVVRPTFSQVIVRLNKIVATCSKQGWWKDTFKLPWYVFEIDYIP</sequence>
<dbReference type="PROSITE" id="PS50011">
    <property type="entry name" value="PROTEIN_KINASE_DOM"/>
    <property type="match status" value="1"/>
</dbReference>
<dbReference type="PANTHER" id="PTHR44329:SF7">
    <property type="entry name" value="OS02G0608500 PROTEIN"/>
    <property type="match status" value="1"/>
</dbReference>
<dbReference type="SMART" id="SM00220">
    <property type="entry name" value="S_TKc"/>
    <property type="match status" value="1"/>
</dbReference>
<dbReference type="Gene3D" id="1.25.40.20">
    <property type="entry name" value="Ankyrin repeat-containing domain"/>
    <property type="match status" value="1"/>
</dbReference>